<name>A0A7W9QHY6_9ACTN</name>
<evidence type="ECO:0000256" key="1">
    <source>
        <dbReference type="SAM" id="MobiDB-lite"/>
    </source>
</evidence>
<comment type="caution">
    <text evidence="2">The sequence shown here is derived from an EMBL/GenBank/DDBJ whole genome shotgun (WGS) entry which is preliminary data.</text>
</comment>
<protein>
    <recommendedName>
        <fullName evidence="4">SnoaL-like domain-containing protein</fullName>
    </recommendedName>
</protein>
<dbReference type="CDD" id="cd00531">
    <property type="entry name" value="NTF2_like"/>
    <property type="match status" value="1"/>
</dbReference>
<dbReference type="InterPro" id="IPR039437">
    <property type="entry name" value="FrzH/put_lumazine-bd"/>
</dbReference>
<feature type="region of interest" description="Disordered" evidence="1">
    <location>
        <begin position="125"/>
        <end position="147"/>
    </location>
</feature>
<dbReference type="InterPro" id="IPR032710">
    <property type="entry name" value="NTF2-like_dom_sf"/>
</dbReference>
<accession>A0A7W9QHY6</accession>
<gene>
    <name evidence="2" type="ORF">FHS42_006400</name>
</gene>
<dbReference type="RefSeq" id="WP_184578144.1">
    <property type="nucleotide sequence ID" value="NZ_JACHJL010000022.1"/>
</dbReference>
<evidence type="ECO:0008006" key="4">
    <source>
        <dbReference type="Google" id="ProtNLM"/>
    </source>
</evidence>
<dbReference type="Pfam" id="PF12893">
    <property type="entry name" value="Lumazine_bd_2"/>
    <property type="match status" value="1"/>
</dbReference>
<dbReference type="Proteomes" id="UP000588098">
    <property type="component" value="Unassembled WGS sequence"/>
</dbReference>
<reference evidence="2 3" key="1">
    <citation type="submission" date="2020-08" db="EMBL/GenBank/DDBJ databases">
        <title>Genomic Encyclopedia of Type Strains, Phase III (KMG-III): the genomes of soil and plant-associated and newly described type strains.</title>
        <authorList>
            <person name="Whitman W."/>
        </authorList>
    </citation>
    <scope>NUCLEOTIDE SEQUENCE [LARGE SCALE GENOMIC DNA]</scope>
    <source>
        <strain evidence="2 3">CECT 8305</strain>
    </source>
</reference>
<dbReference type="SUPFAM" id="SSF54427">
    <property type="entry name" value="NTF2-like"/>
    <property type="match status" value="1"/>
</dbReference>
<evidence type="ECO:0000313" key="2">
    <source>
        <dbReference type="EMBL" id="MBB5939307.1"/>
    </source>
</evidence>
<organism evidence="2 3">
    <name type="scientific">Streptomyces zagrosensis</name>
    <dbReference type="NCBI Taxonomy" id="1042984"/>
    <lineage>
        <taxon>Bacteria</taxon>
        <taxon>Bacillati</taxon>
        <taxon>Actinomycetota</taxon>
        <taxon>Actinomycetes</taxon>
        <taxon>Kitasatosporales</taxon>
        <taxon>Streptomycetaceae</taxon>
        <taxon>Streptomyces</taxon>
    </lineage>
</organism>
<dbReference type="Gene3D" id="3.10.450.50">
    <property type="match status" value="1"/>
</dbReference>
<proteinExistence type="predicted"/>
<dbReference type="AlphaFoldDB" id="A0A7W9QHY6"/>
<dbReference type="EMBL" id="JACHJL010000022">
    <property type="protein sequence ID" value="MBB5939307.1"/>
    <property type="molecule type" value="Genomic_DNA"/>
</dbReference>
<keyword evidence="3" id="KW-1185">Reference proteome</keyword>
<sequence>MSDRTVAHDGVRSAVEAYVAAVSAADPNAVRAAFHTDAHMWGYLGQQFVSAPIEAFCEVVAAEADNREWTLAYTSTIRSVEVSGDVAVAVLDEYGYQGYDFTNHFSLVRQDGVWRIASKTFFRRDPDRPTTPDAAHPATVISDDSPR</sequence>
<evidence type="ECO:0000313" key="3">
    <source>
        <dbReference type="Proteomes" id="UP000588098"/>
    </source>
</evidence>